<keyword evidence="1" id="KW-0812">Transmembrane</keyword>
<reference evidence="2 3" key="1">
    <citation type="journal article" date="2016" name="J. Zhejiang Univ. Sci. B">
        <title>Antibiotic resistance mechanisms of Myroides sp.</title>
        <authorList>
            <person name="Hu S."/>
            <person name="Yuan S."/>
            <person name="Qu H."/>
            <person name="Jiang T."/>
            <person name="Zhou Y."/>
            <person name="Wang M."/>
            <person name="Ming D."/>
        </authorList>
    </citation>
    <scope>NUCLEOTIDE SEQUENCE [LARGE SCALE GENOMIC DNA]</scope>
    <source>
        <strain evidence="2 3">PR63039</strain>
    </source>
</reference>
<organism evidence="2 3">
    <name type="scientific">Myroides odoratimimus</name>
    <dbReference type="NCBI Taxonomy" id="76832"/>
    <lineage>
        <taxon>Bacteria</taxon>
        <taxon>Pseudomonadati</taxon>
        <taxon>Bacteroidota</taxon>
        <taxon>Flavobacteriia</taxon>
        <taxon>Flavobacteriales</taxon>
        <taxon>Flavobacteriaceae</taxon>
        <taxon>Myroides</taxon>
    </lineage>
</organism>
<dbReference type="EMBL" id="CP013690">
    <property type="protein sequence ID" value="ALU26769.1"/>
    <property type="molecule type" value="Genomic_DNA"/>
</dbReference>
<keyword evidence="1" id="KW-1133">Transmembrane helix</keyword>
<dbReference type="KEGG" id="mod:AS202_11715"/>
<name>A0AAI8C670_9FLAO</name>
<evidence type="ECO:0000313" key="2">
    <source>
        <dbReference type="EMBL" id="ALU26769.1"/>
    </source>
</evidence>
<feature type="transmembrane region" description="Helical" evidence="1">
    <location>
        <begin position="271"/>
        <end position="288"/>
    </location>
</feature>
<dbReference type="Proteomes" id="UP000069030">
    <property type="component" value="Chromosome"/>
</dbReference>
<evidence type="ECO:0008006" key="4">
    <source>
        <dbReference type="Google" id="ProtNLM"/>
    </source>
</evidence>
<dbReference type="RefSeq" id="WP_058699481.1">
    <property type="nucleotide sequence ID" value="NZ_CP013690.1"/>
</dbReference>
<sequence length="401" mass="47055">MSKSTKTMLFLFIVIMGFVYFIESNKVDPIDWRETLDNTHKIPFGTYILDQEIDKVFPNDSVIRITGNVYDFFKDKKYDSIHTNTLFSLKNYGYIDSFARVNLHHYIAKGNTAVIFQDNIDGLIEGIETDYLQYTLREELLDQDKVSVTLANPNISTYSFQLKDLNTNYFDIPDSLRTKVEVLGYLKYKGVKYPNLIRYKEGSGQLILGLQPIAFTNYNLLESNNHLYVQGVLSYLPQQNTYFTVSRLPGDNEYHSTSILRFVFKHPALTWAWYFFLGTLFVFIIFTAKRKQRVIPIITPLSNTTVEFTKTVSNLYIQNKDYEDLINKHIIYTLEKIRRVHWLDTTKLDEVFINNLHTKTKKDKEDIVKFVRFIEQFKAAPHHASEEMLIELNKIIEKIID</sequence>
<gene>
    <name evidence="2" type="ORF">AS202_11715</name>
</gene>
<evidence type="ECO:0000256" key="1">
    <source>
        <dbReference type="SAM" id="Phobius"/>
    </source>
</evidence>
<keyword evidence="1" id="KW-0472">Membrane</keyword>
<protein>
    <recommendedName>
        <fullName evidence="4">DUF4350 domain-containing protein</fullName>
    </recommendedName>
</protein>
<evidence type="ECO:0000313" key="3">
    <source>
        <dbReference type="Proteomes" id="UP000069030"/>
    </source>
</evidence>
<accession>A0AAI8C670</accession>
<proteinExistence type="predicted"/>
<dbReference type="AlphaFoldDB" id="A0AAI8C670"/>